<evidence type="ECO:0000259" key="2">
    <source>
        <dbReference type="Pfam" id="PF13391"/>
    </source>
</evidence>
<dbReference type="Pfam" id="PF13391">
    <property type="entry name" value="HNH_2"/>
    <property type="match status" value="1"/>
</dbReference>
<dbReference type="Proteomes" id="UP000325902">
    <property type="component" value="Unassembled WGS sequence"/>
</dbReference>
<name>A0A5N5DM69_9PEZI</name>
<evidence type="ECO:0000256" key="1">
    <source>
        <dbReference type="SAM" id="MobiDB-lite"/>
    </source>
</evidence>
<dbReference type="InterPro" id="IPR003615">
    <property type="entry name" value="HNH_nuc"/>
</dbReference>
<dbReference type="EMBL" id="VCHE01000009">
    <property type="protein sequence ID" value="KAB2578923.1"/>
    <property type="molecule type" value="Genomic_DNA"/>
</dbReference>
<gene>
    <name evidence="3" type="ORF">DBV05_g2504</name>
</gene>
<accession>A0A5N5DM69</accession>
<proteinExistence type="predicted"/>
<evidence type="ECO:0000313" key="4">
    <source>
        <dbReference type="Proteomes" id="UP000325902"/>
    </source>
</evidence>
<keyword evidence="4" id="KW-1185">Reference proteome</keyword>
<sequence length="437" mass="51205">MGDLSVPNMRGKSFAERLSASRKTSAELVQEANILSTQGDASGIIANRIKQCVELDTEHTILLEEQEDNFRKRRISRKEFDEEYDKLVKKRREYNDEELRLGENKKLLTEELHEGGLSRPEDLMRLMLADTFIEKIPKRCLKMQVKGRTVSWKRFLSDHYTGTIWTLEFNPEEHLDGAKPLEMFWCPILQEWFDDFKVVGAHIIPRAKRNEYVKLLFGVGNAHDFITSARNGIIMHKWLAEDFQMGYFVIVPDSEYDEHERPEYKIQVIKHDLLANKGGKRTVAACWWMGDEFQRVCWDDLDGKKLEFPSQCDIRPSRRCLFQHMITAVMSAKAKNYRGWEETMNSILEKEFWTSPGEYLNRALLESIWKLATGTGVPEKMLRHTFEDAEVRDTRSATLEWRVASEDRQFVSREDDGDSDDEDDDNDDDDYDEYVAW</sequence>
<evidence type="ECO:0000313" key="3">
    <source>
        <dbReference type="EMBL" id="KAB2578923.1"/>
    </source>
</evidence>
<comment type="caution">
    <text evidence="3">The sequence shown here is derived from an EMBL/GenBank/DDBJ whole genome shotgun (WGS) entry which is preliminary data.</text>
</comment>
<dbReference type="AlphaFoldDB" id="A0A5N5DM69"/>
<organism evidence="3 4">
    <name type="scientific">Lasiodiplodia theobromae</name>
    <dbReference type="NCBI Taxonomy" id="45133"/>
    <lineage>
        <taxon>Eukaryota</taxon>
        <taxon>Fungi</taxon>
        <taxon>Dikarya</taxon>
        <taxon>Ascomycota</taxon>
        <taxon>Pezizomycotina</taxon>
        <taxon>Dothideomycetes</taxon>
        <taxon>Dothideomycetes incertae sedis</taxon>
        <taxon>Botryosphaeriales</taxon>
        <taxon>Botryosphaeriaceae</taxon>
        <taxon>Lasiodiplodia</taxon>
    </lineage>
</organism>
<feature type="compositionally biased region" description="Acidic residues" evidence="1">
    <location>
        <begin position="415"/>
        <end position="437"/>
    </location>
</feature>
<feature type="region of interest" description="Disordered" evidence="1">
    <location>
        <begin position="408"/>
        <end position="437"/>
    </location>
</feature>
<reference evidence="3 4" key="1">
    <citation type="journal article" date="2019" name="Sci. Rep.">
        <title>A multi-omics analysis of the grapevine pathogen Lasiodiplodia theobromae reveals that temperature affects the expression of virulence- and pathogenicity-related genes.</title>
        <authorList>
            <person name="Felix C."/>
            <person name="Meneses R."/>
            <person name="Goncalves M.F.M."/>
            <person name="Tilleman L."/>
            <person name="Duarte A.S."/>
            <person name="Jorrin-Novo J.V."/>
            <person name="Van de Peer Y."/>
            <person name="Deforce D."/>
            <person name="Van Nieuwerburgh F."/>
            <person name="Esteves A.C."/>
            <person name="Alves A."/>
        </authorList>
    </citation>
    <scope>NUCLEOTIDE SEQUENCE [LARGE SCALE GENOMIC DNA]</scope>
    <source>
        <strain evidence="3 4">LA-SOL3</strain>
    </source>
</reference>
<feature type="domain" description="HNH nuclease" evidence="2">
    <location>
        <begin position="186"/>
        <end position="251"/>
    </location>
</feature>
<protein>
    <recommendedName>
        <fullName evidence="2">HNH nuclease domain-containing protein</fullName>
    </recommendedName>
</protein>
<dbReference type="OrthoDB" id="5386595at2759"/>